<proteinExistence type="predicted"/>
<gene>
    <name evidence="1" type="ORF">SDRG_09706</name>
</gene>
<evidence type="ECO:0008006" key="3">
    <source>
        <dbReference type="Google" id="ProtNLM"/>
    </source>
</evidence>
<dbReference type="InParanoid" id="T0Q4H3"/>
<evidence type="ECO:0000313" key="1">
    <source>
        <dbReference type="EMBL" id="EQC32734.1"/>
    </source>
</evidence>
<sequence>MATRTANTMALRRVKRAKTEPTTIEALGSRVLLSLVPFLQPNDALNLSNASPALDAAMDKSVWRYVLLEQCGVKPTVLKPRSQLRKMVVGLVEKKTCSHCGRFDVRGPFTIKAENEHHGVKLCLTYKLKHHELHALPVRVAASGYYDYEAGEPRMKKMYNLQDVLDLVTRLRN</sequence>
<evidence type="ECO:0000313" key="2">
    <source>
        <dbReference type="Proteomes" id="UP000030762"/>
    </source>
</evidence>
<reference evidence="1 2" key="1">
    <citation type="submission" date="2012-04" db="EMBL/GenBank/DDBJ databases">
        <title>The Genome Sequence of Saprolegnia declina VS20.</title>
        <authorList>
            <consortium name="The Broad Institute Genome Sequencing Platform"/>
            <person name="Russ C."/>
            <person name="Nusbaum C."/>
            <person name="Tyler B."/>
            <person name="van West P."/>
            <person name="Dieguez-Uribeondo J."/>
            <person name="de Bruijn I."/>
            <person name="Tripathy S."/>
            <person name="Jiang R."/>
            <person name="Young S.K."/>
            <person name="Zeng Q."/>
            <person name="Gargeya S."/>
            <person name="Fitzgerald M."/>
            <person name="Haas B."/>
            <person name="Abouelleil A."/>
            <person name="Alvarado L."/>
            <person name="Arachchi H.M."/>
            <person name="Berlin A."/>
            <person name="Chapman S.B."/>
            <person name="Goldberg J."/>
            <person name="Griggs A."/>
            <person name="Gujja S."/>
            <person name="Hansen M."/>
            <person name="Howarth C."/>
            <person name="Imamovic A."/>
            <person name="Larimer J."/>
            <person name="McCowen C."/>
            <person name="Montmayeur A."/>
            <person name="Murphy C."/>
            <person name="Neiman D."/>
            <person name="Pearson M."/>
            <person name="Priest M."/>
            <person name="Roberts A."/>
            <person name="Saif S."/>
            <person name="Shea T."/>
            <person name="Sisk P."/>
            <person name="Sykes S."/>
            <person name="Wortman J."/>
            <person name="Nusbaum C."/>
            <person name="Birren B."/>
        </authorList>
    </citation>
    <scope>NUCLEOTIDE SEQUENCE [LARGE SCALE GENOMIC DNA]</scope>
    <source>
        <strain evidence="1 2">VS20</strain>
    </source>
</reference>
<keyword evidence="2" id="KW-1185">Reference proteome</keyword>
<accession>T0Q4H3</accession>
<name>T0Q4H3_SAPDV</name>
<dbReference type="GeneID" id="19950433"/>
<protein>
    <recommendedName>
        <fullName evidence="3">F-box domain-containing protein</fullName>
    </recommendedName>
</protein>
<organism evidence="1 2">
    <name type="scientific">Saprolegnia diclina (strain VS20)</name>
    <dbReference type="NCBI Taxonomy" id="1156394"/>
    <lineage>
        <taxon>Eukaryota</taxon>
        <taxon>Sar</taxon>
        <taxon>Stramenopiles</taxon>
        <taxon>Oomycota</taxon>
        <taxon>Saprolegniomycetes</taxon>
        <taxon>Saprolegniales</taxon>
        <taxon>Saprolegniaceae</taxon>
        <taxon>Saprolegnia</taxon>
    </lineage>
</organism>
<dbReference type="EMBL" id="JH767162">
    <property type="protein sequence ID" value="EQC32734.1"/>
    <property type="molecule type" value="Genomic_DNA"/>
</dbReference>
<dbReference type="RefSeq" id="XP_008613878.1">
    <property type="nucleotide sequence ID" value="XM_008615656.1"/>
</dbReference>
<dbReference type="AlphaFoldDB" id="T0Q4H3"/>
<dbReference type="VEuPathDB" id="FungiDB:SDRG_09706"/>
<dbReference type="Proteomes" id="UP000030762">
    <property type="component" value="Unassembled WGS sequence"/>
</dbReference>